<comment type="catalytic activity">
    <reaction evidence="2 18 19">
        <text>(6R)-NADPHX = (6S)-NADPHX</text>
        <dbReference type="Rhea" id="RHEA:32227"/>
        <dbReference type="ChEBI" id="CHEBI:64076"/>
        <dbReference type="ChEBI" id="CHEBI:64077"/>
        <dbReference type="EC" id="5.1.99.6"/>
    </reaction>
</comment>
<evidence type="ECO:0000256" key="16">
    <source>
        <dbReference type="ARBA" id="ARBA00049209"/>
    </source>
</evidence>
<dbReference type="SUPFAM" id="SSF64153">
    <property type="entry name" value="YjeF N-terminal domain-like"/>
    <property type="match status" value="1"/>
</dbReference>
<dbReference type="GO" id="GO:0052856">
    <property type="term" value="F:NAD(P)HX epimerase activity"/>
    <property type="evidence" value="ECO:0007669"/>
    <property type="project" value="UniProtKB-UniRule"/>
</dbReference>
<dbReference type="GO" id="GO:0046496">
    <property type="term" value="P:nicotinamide nucleotide metabolic process"/>
    <property type="evidence" value="ECO:0007669"/>
    <property type="project" value="UniProtKB-UniRule"/>
</dbReference>
<keyword evidence="13" id="KW-0511">Multifunctional enzyme</keyword>
<evidence type="ECO:0000256" key="1">
    <source>
        <dbReference type="ARBA" id="ARBA00000013"/>
    </source>
</evidence>
<gene>
    <name evidence="17" type="primary">nnrD</name>
    <name evidence="18" type="synonym">nnrE</name>
    <name evidence="22" type="ORF">H9935_01955</name>
</gene>
<evidence type="ECO:0000256" key="2">
    <source>
        <dbReference type="ARBA" id="ARBA00000909"/>
    </source>
</evidence>
<dbReference type="PROSITE" id="PS01050">
    <property type="entry name" value="YJEF_C_2"/>
    <property type="match status" value="1"/>
</dbReference>
<dbReference type="InterPro" id="IPR004443">
    <property type="entry name" value="YjeF_N_dom"/>
</dbReference>
<evidence type="ECO:0000256" key="7">
    <source>
        <dbReference type="ARBA" id="ARBA00022840"/>
    </source>
</evidence>
<comment type="cofactor">
    <cofactor evidence="18 19">
        <name>K(+)</name>
        <dbReference type="ChEBI" id="CHEBI:29103"/>
    </cofactor>
    <text evidence="18 19">Binds 1 potassium ion per subunit.</text>
</comment>
<dbReference type="GO" id="GO:0046872">
    <property type="term" value="F:metal ion binding"/>
    <property type="evidence" value="ECO:0007669"/>
    <property type="project" value="UniProtKB-UniRule"/>
</dbReference>
<feature type="binding site" evidence="17">
    <location>
        <position position="368"/>
    </location>
    <ligand>
        <name>(6S)-NADPHX</name>
        <dbReference type="ChEBI" id="CHEBI:64076"/>
    </ligand>
</feature>
<feature type="binding site" evidence="17">
    <location>
        <position position="317"/>
    </location>
    <ligand>
        <name>(6S)-NADPHX</name>
        <dbReference type="ChEBI" id="CHEBI:64076"/>
    </ligand>
</feature>
<dbReference type="PANTHER" id="PTHR12592:SF0">
    <property type="entry name" value="ATP-DEPENDENT (S)-NAD(P)H-HYDRATE DEHYDRATASE"/>
    <property type="match status" value="1"/>
</dbReference>
<evidence type="ECO:0000256" key="6">
    <source>
        <dbReference type="ARBA" id="ARBA00022741"/>
    </source>
</evidence>
<comment type="function">
    <text evidence="17">Catalyzes the dehydration of the S-form of NAD(P)HX at the expense of ADP, which is converted to AMP. Together with NAD(P)HX epimerase, which catalyzes the epimerization of the S- and R-forms, the enzyme allows the repair of both epimers of NAD(P)HX, a damaged form of NAD(P)H that is a result of enzymatic or heat-dependent hydration.</text>
</comment>
<evidence type="ECO:0000256" key="17">
    <source>
        <dbReference type="HAMAP-Rule" id="MF_01965"/>
    </source>
</evidence>
<dbReference type="InterPro" id="IPR017953">
    <property type="entry name" value="Carbohydrate_kinase_pred_CS"/>
</dbReference>
<proteinExistence type="inferred from homology"/>
<dbReference type="PROSITE" id="PS51385">
    <property type="entry name" value="YJEF_N"/>
    <property type="match status" value="1"/>
</dbReference>
<feature type="binding site" evidence="17">
    <location>
        <position position="253"/>
    </location>
    <ligand>
        <name>(6S)-NADPHX</name>
        <dbReference type="ChEBI" id="CHEBI:64076"/>
    </ligand>
</feature>
<keyword evidence="10 17" id="KW-0520">NAD</keyword>
<accession>A0A9D2N409</accession>
<feature type="domain" description="YjeF C-terminal" evidence="20">
    <location>
        <begin position="220"/>
        <end position="494"/>
    </location>
</feature>
<dbReference type="EC" id="4.2.1.136" evidence="19"/>
<feature type="binding site" evidence="18">
    <location>
        <position position="59"/>
    </location>
    <ligand>
        <name>K(+)</name>
        <dbReference type="ChEBI" id="CHEBI:29103"/>
    </ligand>
</feature>
<feature type="binding site" evidence="18">
    <location>
        <position position="153"/>
    </location>
    <ligand>
        <name>(6S)-NADPHX</name>
        <dbReference type="ChEBI" id="CHEBI:64076"/>
    </ligand>
</feature>
<dbReference type="EC" id="5.1.99.6" evidence="19"/>
<dbReference type="Proteomes" id="UP000823893">
    <property type="component" value="Unassembled WGS sequence"/>
</dbReference>
<evidence type="ECO:0000256" key="12">
    <source>
        <dbReference type="ARBA" id="ARBA00023239"/>
    </source>
</evidence>
<keyword evidence="6 17" id="KW-0547">Nucleotide-binding</keyword>
<evidence type="ECO:0000256" key="10">
    <source>
        <dbReference type="ARBA" id="ARBA00023027"/>
    </source>
</evidence>
<comment type="function">
    <text evidence="14 19">Bifunctional enzyme that catalyzes the epimerization of the S- and R-forms of NAD(P)HX and the dehydration of the S-form of NAD(P)HX at the expense of ADP, which is converted to AMP. This allows the repair of both epimers of NAD(P)HX, a damaged form of NAD(P)H that is a result of enzymatic or heat-dependent hydration.</text>
</comment>
<organism evidence="22 23">
    <name type="scientific">Candidatus Blautia merdigallinarum</name>
    <dbReference type="NCBI Taxonomy" id="2838495"/>
    <lineage>
        <taxon>Bacteria</taxon>
        <taxon>Bacillati</taxon>
        <taxon>Bacillota</taxon>
        <taxon>Clostridia</taxon>
        <taxon>Lachnospirales</taxon>
        <taxon>Lachnospiraceae</taxon>
        <taxon>Blautia</taxon>
    </lineage>
</organism>
<evidence type="ECO:0000256" key="3">
    <source>
        <dbReference type="ARBA" id="ARBA00006001"/>
    </source>
</evidence>
<dbReference type="Pfam" id="PF01256">
    <property type="entry name" value="Carb_kinase"/>
    <property type="match status" value="1"/>
</dbReference>
<feature type="binding site" evidence="18">
    <location>
        <position position="120"/>
    </location>
    <ligand>
        <name>K(+)</name>
        <dbReference type="ChEBI" id="CHEBI:29103"/>
    </ligand>
</feature>
<dbReference type="PIRSF" id="PIRSF017184">
    <property type="entry name" value="Nnr"/>
    <property type="match status" value="1"/>
</dbReference>
<name>A0A9D2N409_9FIRM</name>
<keyword evidence="5 18" id="KW-0479">Metal-binding</keyword>
<dbReference type="GO" id="GO:0052855">
    <property type="term" value="F:ADP-dependent NAD(P)H-hydrate dehydratase activity"/>
    <property type="evidence" value="ECO:0007669"/>
    <property type="project" value="UniProtKB-UniRule"/>
</dbReference>
<feature type="binding site" evidence="17">
    <location>
        <begin position="405"/>
        <end position="409"/>
    </location>
    <ligand>
        <name>AMP</name>
        <dbReference type="ChEBI" id="CHEBI:456215"/>
    </ligand>
</feature>
<comment type="catalytic activity">
    <reaction evidence="1 18 19">
        <text>(6R)-NADHX = (6S)-NADHX</text>
        <dbReference type="Rhea" id="RHEA:32215"/>
        <dbReference type="ChEBI" id="CHEBI:64074"/>
        <dbReference type="ChEBI" id="CHEBI:64075"/>
        <dbReference type="EC" id="5.1.99.6"/>
    </reaction>
</comment>
<feature type="binding site" evidence="18">
    <location>
        <position position="135"/>
    </location>
    <ligand>
        <name>(6S)-NADPHX</name>
        <dbReference type="ChEBI" id="CHEBI:64076"/>
    </ligand>
</feature>
<evidence type="ECO:0000256" key="19">
    <source>
        <dbReference type="PIRNR" id="PIRNR017184"/>
    </source>
</evidence>
<dbReference type="InterPro" id="IPR029056">
    <property type="entry name" value="Ribokinase-like"/>
</dbReference>
<sequence length="494" mass="52541">MELLVTGSQMKALDNYTIHEMGVPSLVLMERAGLAVFEEMKRENLPLQKTLVLCGGGNNGADGVVIARLLFLAGYQTDVCILGNPGHFTEEMKKQIEIGKKYGISFVNTFCLNEYTTIVDAIMGVGLSREVSGKYKEAVCQINEFSGKVVSVDIPSGISADTGAVLGAAVKADLTVTFGYKKAGLCFYPGAAYTGKLVLADVGIYRDKKTVLKPEIFACTGEDLKILRRKPEGNKGTFGKIFLVAGSREIFGAAYLSGYAAMKTGAGMIKICTARENREMFSNFPEAMLQVYDENTDIETMIKEGMDWADVYGIGPGIGTGPLAERILELLLSGGTKPLVIDADGINLLKGKEGLLKNHPGGTVLTPHLGEFSRLTGISPARWKEDPVEITGRWARELNTVLICKDSRTVIAQNEEQVMINLTGNDGMATAGSGDVLTGILLGVLAQGIPVLTGACLAAYLHGAAGDLAAEKKGRAGMLAKDIAQAAAAVLDKL</sequence>
<dbReference type="EMBL" id="DWWV01000023">
    <property type="protein sequence ID" value="HJC09563.1"/>
    <property type="molecule type" value="Genomic_DNA"/>
</dbReference>
<comment type="similarity">
    <text evidence="3 19">In the N-terminal section; belongs to the NnrE/AIBP family.</text>
</comment>
<evidence type="ECO:0000313" key="22">
    <source>
        <dbReference type="EMBL" id="HJC09563.1"/>
    </source>
</evidence>
<comment type="function">
    <text evidence="18">Catalyzes the epimerization of the S- and R-forms of NAD(P)HX, a damaged form of NAD(P)H that is a result of enzymatic or heat-dependent hydration. This is a prerequisite for the S-specific NAD(P)H-hydrate dehydratase to allow the repair of both epimers of NAD(P)HX.</text>
</comment>
<dbReference type="AlphaFoldDB" id="A0A9D2N409"/>
<dbReference type="InterPro" id="IPR000631">
    <property type="entry name" value="CARKD"/>
</dbReference>
<comment type="subunit">
    <text evidence="17">Homotetramer.</text>
</comment>
<dbReference type="Gene3D" id="3.40.1190.20">
    <property type="match status" value="1"/>
</dbReference>
<comment type="caution">
    <text evidence="22">The sequence shown here is derived from an EMBL/GenBank/DDBJ whole genome shotgun (WGS) entry which is preliminary data.</text>
</comment>
<keyword evidence="9 18" id="KW-0630">Potassium</keyword>
<dbReference type="CDD" id="cd01171">
    <property type="entry name" value="YXKO-related"/>
    <property type="match status" value="1"/>
</dbReference>
<dbReference type="InterPro" id="IPR036652">
    <property type="entry name" value="YjeF_N_dom_sf"/>
</dbReference>
<feature type="domain" description="YjeF N-terminal" evidence="21">
    <location>
        <begin position="10"/>
        <end position="210"/>
    </location>
</feature>
<feature type="binding site" evidence="17">
    <location>
        <position position="435"/>
    </location>
    <ligand>
        <name>(6S)-NADPHX</name>
        <dbReference type="ChEBI" id="CHEBI:64076"/>
    </ligand>
</feature>
<keyword evidence="7 17" id="KW-0067">ATP-binding</keyword>
<evidence type="ECO:0000256" key="5">
    <source>
        <dbReference type="ARBA" id="ARBA00022723"/>
    </source>
</evidence>
<evidence type="ECO:0000256" key="11">
    <source>
        <dbReference type="ARBA" id="ARBA00023235"/>
    </source>
</evidence>
<comment type="cofactor">
    <cofactor evidence="17">
        <name>Mg(2+)</name>
        <dbReference type="ChEBI" id="CHEBI:18420"/>
    </cofactor>
</comment>
<evidence type="ECO:0000313" key="23">
    <source>
        <dbReference type="Proteomes" id="UP000823893"/>
    </source>
</evidence>
<evidence type="ECO:0000256" key="8">
    <source>
        <dbReference type="ARBA" id="ARBA00022857"/>
    </source>
</evidence>
<feature type="binding site" evidence="18">
    <location>
        <begin position="58"/>
        <end position="62"/>
    </location>
    <ligand>
        <name>(6S)-NADPHX</name>
        <dbReference type="ChEBI" id="CHEBI:64076"/>
    </ligand>
</feature>
<dbReference type="GO" id="GO:0005524">
    <property type="term" value="F:ATP binding"/>
    <property type="evidence" value="ECO:0007669"/>
    <property type="project" value="UniProtKB-UniRule"/>
</dbReference>
<dbReference type="HAMAP" id="MF_01965">
    <property type="entry name" value="NADHX_dehydratase"/>
    <property type="match status" value="1"/>
</dbReference>
<comment type="similarity">
    <text evidence="4 19">In the C-terminal section; belongs to the NnrD/CARKD family.</text>
</comment>
<comment type="catalytic activity">
    <reaction evidence="15 17 19">
        <text>(6S)-NADHX + ADP = AMP + phosphate + NADH + H(+)</text>
        <dbReference type="Rhea" id="RHEA:32223"/>
        <dbReference type="ChEBI" id="CHEBI:15378"/>
        <dbReference type="ChEBI" id="CHEBI:43474"/>
        <dbReference type="ChEBI" id="CHEBI:57945"/>
        <dbReference type="ChEBI" id="CHEBI:64074"/>
        <dbReference type="ChEBI" id="CHEBI:456215"/>
        <dbReference type="ChEBI" id="CHEBI:456216"/>
        <dbReference type="EC" id="4.2.1.136"/>
    </reaction>
</comment>
<dbReference type="Gene3D" id="3.40.50.10260">
    <property type="entry name" value="YjeF N-terminal domain"/>
    <property type="match status" value="1"/>
</dbReference>
<comment type="similarity">
    <text evidence="17">Belongs to the NnrD/CARKD family.</text>
</comment>
<dbReference type="PANTHER" id="PTHR12592">
    <property type="entry name" value="ATP-DEPENDENT (S)-NAD(P)H-HYDRATE DEHYDRATASE FAMILY MEMBER"/>
    <property type="match status" value="1"/>
</dbReference>
<dbReference type="GO" id="GO:0110051">
    <property type="term" value="P:metabolite repair"/>
    <property type="evidence" value="ECO:0007669"/>
    <property type="project" value="TreeGrafter"/>
</dbReference>
<evidence type="ECO:0000256" key="14">
    <source>
        <dbReference type="ARBA" id="ARBA00025153"/>
    </source>
</evidence>
<feature type="binding site" evidence="18">
    <location>
        <position position="156"/>
    </location>
    <ligand>
        <name>K(+)</name>
        <dbReference type="ChEBI" id="CHEBI:29103"/>
    </ligand>
</feature>
<dbReference type="InterPro" id="IPR030677">
    <property type="entry name" value="Nnr"/>
</dbReference>
<reference evidence="22" key="1">
    <citation type="journal article" date="2021" name="PeerJ">
        <title>Extensive microbial diversity within the chicken gut microbiome revealed by metagenomics and culture.</title>
        <authorList>
            <person name="Gilroy R."/>
            <person name="Ravi A."/>
            <person name="Getino M."/>
            <person name="Pursley I."/>
            <person name="Horton D.L."/>
            <person name="Alikhan N.F."/>
            <person name="Baker D."/>
            <person name="Gharbi K."/>
            <person name="Hall N."/>
            <person name="Watson M."/>
            <person name="Adriaenssens E.M."/>
            <person name="Foster-Nyarko E."/>
            <person name="Jarju S."/>
            <person name="Secka A."/>
            <person name="Antonio M."/>
            <person name="Oren A."/>
            <person name="Chaudhuri R.R."/>
            <person name="La Ragione R."/>
            <person name="Hildebrand F."/>
            <person name="Pallen M.J."/>
        </authorList>
    </citation>
    <scope>NUCLEOTIDE SEQUENCE</scope>
    <source>
        <strain evidence="22">ChiSxjej6B18-287</strain>
    </source>
</reference>
<evidence type="ECO:0000256" key="13">
    <source>
        <dbReference type="ARBA" id="ARBA00023268"/>
    </source>
</evidence>
<evidence type="ECO:0000259" key="20">
    <source>
        <dbReference type="PROSITE" id="PS51383"/>
    </source>
</evidence>
<comment type="similarity">
    <text evidence="18">Belongs to the NnrE/AIBP family.</text>
</comment>
<keyword evidence="12 17" id="KW-0456">Lyase</keyword>
<dbReference type="PROSITE" id="PS51383">
    <property type="entry name" value="YJEF_C_3"/>
    <property type="match status" value="1"/>
</dbReference>
<evidence type="ECO:0000256" key="9">
    <source>
        <dbReference type="ARBA" id="ARBA00022958"/>
    </source>
</evidence>
<feature type="binding site" evidence="17">
    <location>
        <position position="434"/>
    </location>
    <ligand>
        <name>AMP</name>
        <dbReference type="ChEBI" id="CHEBI:456215"/>
    </ligand>
</feature>
<comment type="catalytic activity">
    <reaction evidence="16 17 19">
        <text>(6S)-NADPHX + ADP = AMP + phosphate + NADPH + H(+)</text>
        <dbReference type="Rhea" id="RHEA:32235"/>
        <dbReference type="ChEBI" id="CHEBI:15378"/>
        <dbReference type="ChEBI" id="CHEBI:43474"/>
        <dbReference type="ChEBI" id="CHEBI:57783"/>
        <dbReference type="ChEBI" id="CHEBI:64076"/>
        <dbReference type="ChEBI" id="CHEBI:456215"/>
        <dbReference type="ChEBI" id="CHEBI:456216"/>
        <dbReference type="EC" id="4.2.1.136"/>
    </reaction>
</comment>
<reference evidence="22" key="2">
    <citation type="submission" date="2021-04" db="EMBL/GenBank/DDBJ databases">
        <authorList>
            <person name="Gilroy R."/>
        </authorList>
    </citation>
    <scope>NUCLEOTIDE SEQUENCE</scope>
    <source>
        <strain evidence="22">ChiSxjej6B18-287</strain>
    </source>
</reference>
<dbReference type="NCBIfam" id="TIGR00197">
    <property type="entry name" value="yjeF_nterm"/>
    <property type="match status" value="1"/>
</dbReference>
<feature type="binding site" evidence="18">
    <location>
        <begin position="124"/>
        <end position="130"/>
    </location>
    <ligand>
        <name>(6S)-NADPHX</name>
        <dbReference type="ChEBI" id="CHEBI:64076"/>
    </ligand>
</feature>
<evidence type="ECO:0000259" key="21">
    <source>
        <dbReference type="PROSITE" id="PS51385"/>
    </source>
</evidence>
<dbReference type="SUPFAM" id="SSF53613">
    <property type="entry name" value="Ribokinase-like"/>
    <property type="match status" value="1"/>
</dbReference>
<protein>
    <recommendedName>
        <fullName evidence="19">Bifunctional NAD(P)H-hydrate repair enzyme</fullName>
    </recommendedName>
    <alternativeName>
        <fullName evidence="19">Nicotinamide nucleotide repair protein</fullName>
    </alternativeName>
    <domain>
        <recommendedName>
            <fullName evidence="19">ADP-dependent (S)-NAD(P)H-hydrate dehydratase</fullName>
            <ecNumber evidence="19">4.2.1.136</ecNumber>
        </recommendedName>
        <alternativeName>
            <fullName evidence="19">ADP-dependent NAD(P)HX dehydratase</fullName>
        </alternativeName>
    </domain>
    <domain>
        <recommendedName>
            <fullName evidence="19">NAD(P)H-hydrate epimerase</fullName>
            <ecNumber evidence="19">5.1.99.6</ecNumber>
        </recommendedName>
    </domain>
</protein>
<keyword evidence="11 18" id="KW-0413">Isomerase</keyword>
<keyword evidence="8 17" id="KW-0521">NADP</keyword>
<dbReference type="HAMAP" id="MF_01966">
    <property type="entry name" value="NADHX_epimerase"/>
    <property type="match status" value="1"/>
</dbReference>
<evidence type="ECO:0000256" key="18">
    <source>
        <dbReference type="HAMAP-Rule" id="MF_01966"/>
    </source>
</evidence>
<dbReference type="NCBIfam" id="TIGR00196">
    <property type="entry name" value="yjeF_cterm"/>
    <property type="match status" value="1"/>
</dbReference>
<dbReference type="Pfam" id="PF03853">
    <property type="entry name" value="YjeF_N"/>
    <property type="match status" value="1"/>
</dbReference>
<evidence type="ECO:0000256" key="4">
    <source>
        <dbReference type="ARBA" id="ARBA00009524"/>
    </source>
</evidence>
<evidence type="ECO:0000256" key="15">
    <source>
        <dbReference type="ARBA" id="ARBA00048238"/>
    </source>
</evidence>